<comment type="caution">
    <text evidence="1">The sequence shown here is derived from an EMBL/GenBank/DDBJ whole genome shotgun (WGS) entry which is preliminary data.</text>
</comment>
<evidence type="ECO:0000313" key="2">
    <source>
        <dbReference type="Proteomes" id="UP000256294"/>
    </source>
</evidence>
<name>A0A3D9UEK1_9GAMM</name>
<dbReference type="AlphaFoldDB" id="A0A3D9UEK1"/>
<protein>
    <submittedName>
        <fullName evidence="1">Uncharacterized protein</fullName>
    </submittedName>
</protein>
<evidence type="ECO:0000313" key="1">
    <source>
        <dbReference type="EMBL" id="REF26803.1"/>
    </source>
</evidence>
<accession>A0A3D9UEK1</accession>
<proteinExistence type="predicted"/>
<reference evidence="1 2" key="1">
    <citation type="submission" date="2018-08" db="EMBL/GenBank/DDBJ databases">
        <title>Genomic Encyclopedia of Archaeal and Bacterial Type Strains, Phase II (KMG-II): from individual species to whole genera.</title>
        <authorList>
            <person name="Goeker M."/>
        </authorList>
    </citation>
    <scope>NUCLEOTIDE SEQUENCE [LARGE SCALE GENOMIC DNA]</scope>
    <source>
        <strain evidence="1 2">DSM 17905</strain>
    </source>
</reference>
<dbReference type="EMBL" id="QTUB01000001">
    <property type="protein sequence ID" value="REF26803.1"/>
    <property type="molecule type" value="Genomic_DNA"/>
</dbReference>
<sequence>MNVKFGMPQIINFFGDYLTSDGSGKFEVEIPGYFGAEPEDYILFFVNGKYTKHFFRRVQSGDSDTFYHLPYDIFTKDIDSNLFYVIIRNSGVILDYKSIPLPLIYKGGVKYKPEQNPESGRNYAACVVYDTGDNVIYDHMISYSTIRKYPENPEGGLFVEILGTTDPDNETDKVPLDILVTLNLYINSVNKSYIKSYSGEVKVQSSDTDNKVAAIIHVPFEDVADVKLYQNGEYANIYFDYTFYDSNKQYGKIWKADIETDI</sequence>
<organism evidence="1 2">
    <name type="scientific">Xenorhabdus cabanillasii</name>
    <dbReference type="NCBI Taxonomy" id="351673"/>
    <lineage>
        <taxon>Bacteria</taxon>
        <taxon>Pseudomonadati</taxon>
        <taxon>Pseudomonadota</taxon>
        <taxon>Gammaproteobacteria</taxon>
        <taxon>Enterobacterales</taxon>
        <taxon>Morganellaceae</taxon>
        <taxon>Xenorhabdus</taxon>
    </lineage>
</organism>
<gene>
    <name evidence="1" type="ORF">BDD26_1490</name>
</gene>
<dbReference type="Proteomes" id="UP000256294">
    <property type="component" value="Unassembled WGS sequence"/>
</dbReference>
<keyword evidence="2" id="KW-1185">Reference proteome</keyword>